<dbReference type="GO" id="GO:0006006">
    <property type="term" value="P:glucose metabolic process"/>
    <property type="evidence" value="ECO:0007669"/>
    <property type="project" value="TreeGrafter"/>
</dbReference>
<dbReference type="KEGG" id="sfy:GFH48_02860"/>
<evidence type="ECO:0000256" key="5">
    <source>
        <dbReference type="PIRNR" id="PIRNR005096"/>
    </source>
</evidence>
<accession>A0A5Q0L635</accession>
<keyword evidence="3 5" id="KW-0413">Isomerase</keyword>
<dbReference type="PANTHER" id="PTHR10091:SF0">
    <property type="entry name" value="GALACTOSE MUTAROTASE"/>
    <property type="match status" value="1"/>
</dbReference>
<keyword evidence="10" id="KW-1185">Reference proteome</keyword>
<dbReference type="Proteomes" id="UP000326179">
    <property type="component" value="Chromosome"/>
</dbReference>
<feature type="compositionally biased region" description="Polar residues" evidence="8">
    <location>
        <begin position="17"/>
        <end position="26"/>
    </location>
</feature>
<evidence type="ECO:0000256" key="3">
    <source>
        <dbReference type="ARBA" id="ARBA00023235"/>
    </source>
</evidence>
<dbReference type="UniPathway" id="UPA00242"/>
<sequence>MNIRKETVGSTRGHAGQSPTPVDSYTLDTGEGLTVVVWTYGASTIEVLTPDRSGRVDNTVVRLPDLSSYQDRRRNPYVGATLGRYCRVVGDGTIRLDGVEHELDRNEGKHHVHGGGIGFDRYVWEADAERRDDELLLHLSLVTPDGDQGYPGTLSAEVIYRVDRHRRLTFEYQATSTAPTVVGLTNHAFWNLAGSGTVDQQRLAVNADRAMVFDGDLVPLPGPPAPIAGTALDYREPRPIGDALIDNCFVLDDPAWAAELYDPAGGRAMRVTTDQPGLGVYSADKFTDRPRAGLCLEAGALPDPPGRNASPFSRLDPGEVYRHRTTHEFLIR</sequence>
<dbReference type="InterPro" id="IPR008183">
    <property type="entry name" value="Aldose_1/G6P_1-epimerase"/>
</dbReference>
<feature type="region of interest" description="Disordered" evidence="8">
    <location>
        <begin position="1"/>
        <end position="26"/>
    </location>
</feature>
<dbReference type="InterPro" id="IPR014718">
    <property type="entry name" value="GH-type_carb-bd"/>
</dbReference>
<protein>
    <recommendedName>
        <fullName evidence="5">Aldose 1-epimerase</fullName>
        <ecNumber evidence="5">5.1.3.3</ecNumber>
    </recommendedName>
</protein>
<name>A0A5Q0L635_9ACTN</name>
<dbReference type="CDD" id="cd09019">
    <property type="entry name" value="galactose_mutarotase_like"/>
    <property type="match status" value="1"/>
</dbReference>
<dbReference type="GO" id="GO:0005737">
    <property type="term" value="C:cytoplasm"/>
    <property type="evidence" value="ECO:0007669"/>
    <property type="project" value="TreeGrafter"/>
</dbReference>
<dbReference type="GO" id="GO:0004034">
    <property type="term" value="F:aldose 1-epimerase activity"/>
    <property type="evidence" value="ECO:0007669"/>
    <property type="project" value="UniProtKB-EC"/>
</dbReference>
<dbReference type="InterPro" id="IPR015443">
    <property type="entry name" value="Aldose_1-epimerase"/>
</dbReference>
<evidence type="ECO:0000256" key="6">
    <source>
        <dbReference type="PIRSR" id="PIRSR005096-1"/>
    </source>
</evidence>
<evidence type="ECO:0000256" key="2">
    <source>
        <dbReference type="ARBA" id="ARBA00006206"/>
    </source>
</evidence>
<keyword evidence="4 5" id="KW-0119">Carbohydrate metabolism</keyword>
<dbReference type="PANTHER" id="PTHR10091">
    <property type="entry name" value="ALDOSE-1-EPIMERASE"/>
    <property type="match status" value="1"/>
</dbReference>
<reference evidence="9 10" key="1">
    <citation type="submission" date="2019-10" db="EMBL/GenBank/DDBJ databases">
        <title>A novel species.</title>
        <authorList>
            <person name="Gao J."/>
        </authorList>
    </citation>
    <scope>NUCLEOTIDE SEQUENCE [LARGE SCALE GENOMIC DNA]</scope>
    <source>
        <strain evidence="9 10">QMT-28</strain>
    </source>
</reference>
<dbReference type="EC" id="5.1.3.3" evidence="5"/>
<dbReference type="EMBL" id="CP045643">
    <property type="protein sequence ID" value="QFZ72338.1"/>
    <property type="molecule type" value="Genomic_DNA"/>
</dbReference>
<dbReference type="GO" id="GO:0030246">
    <property type="term" value="F:carbohydrate binding"/>
    <property type="evidence" value="ECO:0007669"/>
    <property type="project" value="InterPro"/>
</dbReference>
<evidence type="ECO:0000256" key="4">
    <source>
        <dbReference type="ARBA" id="ARBA00023277"/>
    </source>
</evidence>
<dbReference type="AlphaFoldDB" id="A0A5Q0L635"/>
<organism evidence="9 10">
    <name type="scientific">Streptomyces fagopyri</name>
    <dbReference type="NCBI Taxonomy" id="2662397"/>
    <lineage>
        <taxon>Bacteria</taxon>
        <taxon>Bacillati</taxon>
        <taxon>Actinomycetota</taxon>
        <taxon>Actinomycetes</taxon>
        <taxon>Kitasatosporales</taxon>
        <taxon>Streptomycetaceae</taxon>
        <taxon>Streptomyces</taxon>
    </lineage>
</organism>
<evidence type="ECO:0000256" key="7">
    <source>
        <dbReference type="PIRSR" id="PIRSR005096-2"/>
    </source>
</evidence>
<feature type="active site" description="Proton acceptor" evidence="6">
    <location>
        <position position="297"/>
    </location>
</feature>
<dbReference type="InterPro" id="IPR047215">
    <property type="entry name" value="Galactose_mutarotase-like"/>
</dbReference>
<feature type="active site" description="Proton donor" evidence="6">
    <location>
        <position position="187"/>
    </location>
</feature>
<dbReference type="RefSeq" id="WP_153286708.1">
    <property type="nucleotide sequence ID" value="NZ_CP045643.1"/>
</dbReference>
<dbReference type="InterPro" id="IPR011013">
    <property type="entry name" value="Gal_mutarotase_sf_dom"/>
</dbReference>
<evidence type="ECO:0000313" key="10">
    <source>
        <dbReference type="Proteomes" id="UP000326179"/>
    </source>
</evidence>
<dbReference type="PIRSF" id="PIRSF005096">
    <property type="entry name" value="GALM"/>
    <property type="match status" value="1"/>
</dbReference>
<comment type="pathway">
    <text evidence="1 5">Carbohydrate metabolism; hexose metabolism.</text>
</comment>
<comment type="catalytic activity">
    <reaction evidence="5">
        <text>alpha-D-glucose = beta-D-glucose</text>
        <dbReference type="Rhea" id="RHEA:10264"/>
        <dbReference type="ChEBI" id="CHEBI:15903"/>
        <dbReference type="ChEBI" id="CHEBI:17925"/>
        <dbReference type="EC" id="5.1.3.3"/>
    </reaction>
</comment>
<evidence type="ECO:0000256" key="1">
    <source>
        <dbReference type="ARBA" id="ARBA00005028"/>
    </source>
</evidence>
<feature type="binding site" evidence="7">
    <location>
        <position position="246"/>
    </location>
    <ligand>
        <name>beta-D-galactose</name>
        <dbReference type="ChEBI" id="CHEBI:27667"/>
    </ligand>
</feature>
<comment type="similarity">
    <text evidence="2 5">Belongs to the aldose epimerase family.</text>
</comment>
<dbReference type="GO" id="GO:0033499">
    <property type="term" value="P:galactose catabolic process via UDP-galactose, Leloir pathway"/>
    <property type="evidence" value="ECO:0007669"/>
    <property type="project" value="TreeGrafter"/>
</dbReference>
<dbReference type="Pfam" id="PF01263">
    <property type="entry name" value="Aldose_epim"/>
    <property type="match status" value="1"/>
</dbReference>
<gene>
    <name evidence="9" type="ORF">GFH48_02860</name>
</gene>
<evidence type="ECO:0000256" key="8">
    <source>
        <dbReference type="SAM" id="MobiDB-lite"/>
    </source>
</evidence>
<dbReference type="SUPFAM" id="SSF74650">
    <property type="entry name" value="Galactose mutarotase-like"/>
    <property type="match status" value="1"/>
</dbReference>
<dbReference type="Gene3D" id="2.70.98.10">
    <property type="match status" value="1"/>
</dbReference>
<evidence type="ECO:0000313" key="9">
    <source>
        <dbReference type="EMBL" id="QFZ72338.1"/>
    </source>
</evidence>
<proteinExistence type="inferred from homology"/>